<keyword evidence="1" id="KW-0732">Signal</keyword>
<comment type="caution">
    <text evidence="2">The sequence shown here is derived from an EMBL/GenBank/DDBJ whole genome shotgun (WGS) entry which is preliminary data.</text>
</comment>
<protein>
    <recommendedName>
        <fullName evidence="3">SPOR domain-containing protein</fullName>
    </recommendedName>
</protein>
<organism evidence="2">
    <name type="scientific">Hellea balneolensis</name>
    <dbReference type="NCBI Taxonomy" id="287478"/>
    <lineage>
        <taxon>Bacteria</taxon>
        <taxon>Pseudomonadati</taxon>
        <taxon>Pseudomonadota</taxon>
        <taxon>Alphaproteobacteria</taxon>
        <taxon>Maricaulales</taxon>
        <taxon>Robiginitomaculaceae</taxon>
        <taxon>Hellea</taxon>
    </lineage>
</organism>
<feature type="chain" id="PRO_5027989103" description="SPOR domain-containing protein" evidence="1">
    <location>
        <begin position="19"/>
        <end position="161"/>
    </location>
</feature>
<dbReference type="PROSITE" id="PS51257">
    <property type="entry name" value="PROKAR_LIPOPROTEIN"/>
    <property type="match status" value="1"/>
</dbReference>
<evidence type="ECO:0008006" key="3">
    <source>
        <dbReference type="Google" id="ProtNLM"/>
    </source>
</evidence>
<gene>
    <name evidence="2" type="ORF">ENJ42_08825</name>
</gene>
<proteinExistence type="predicted"/>
<reference evidence="2" key="1">
    <citation type="journal article" date="2020" name="mSystems">
        <title>Genome- and Community-Level Interaction Insights into Carbon Utilization and Element Cycling Functions of Hydrothermarchaeota in Hydrothermal Sediment.</title>
        <authorList>
            <person name="Zhou Z."/>
            <person name="Liu Y."/>
            <person name="Xu W."/>
            <person name="Pan J."/>
            <person name="Luo Z.H."/>
            <person name="Li M."/>
        </authorList>
    </citation>
    <scope>NUCLEOTIDE SEQUENCE [LARGE SCALE GENOMIC DNA]</scope>
    <source>
        <strain evidence="2">HyVt-485</strain>
    </source>
</reference>
<accession>A0A7C5M164</accession>
<sequence length="161" mass="17646">MKKIVLSIGTLAAIAALSACETTPEPEEIVEVTPPPVEQTCVPIASLRKVVIPAVTKSGWSIVSIDSPPEYIYDETTGKTTVIQNPPIERKEPWTRVIKPEEIYYVDAENKEVTDICEKPEIKHAANVAPEPELPLLPNETKTLAVPVKDVVKEPLPSESQ</sequence>
<dbReference type="Proteomes" id="UP000885830">
    <property type="component" value="Unassembled WGS sequence"/>
</dbReference>
<feature type="signal peptide" evidence="1">
    <location>
        <begin position="1"/>
        <end position="18"/>
    </location>
</feature>
<dbReference type="EMBL" id="DRMJ01000461">
    <property type="protein sequence ID" value="HHL43708.1"/>
    <property type="molecule type" value="Genomic_DNA"/>
</dbReference>
<evidence type="ECO:0000256" key="1">
    <source>
        <dbReference type="SAM" id="SignalP"/>
    </source>
</evidence>
<evidence type="ECO:0000313" key="2">
    <source>
        <dbReference type="EMBL" id="HHL43708.1"/>
    </source>
</evidence>
<name>A0A7C5M164_9PROT</name>
<dbReference type="AlphaFoldDB" id="A0A7C5M164"/>